<dbReference type="PANTHER" id="PTHR11136">
    <property type="entry name" value="FOLYLPOLYGLUTAMATE SYNTHASE-RELATED"/>
    <property type="match status" value="1"/>
</dbReference>
<keyword evidence="3 10" id="KW-0436">Ligase</keyword>
<evidence type="ECO:0000259" key="12">
    <source>
        <dbReference type="Pfam" id="PF08245"/>
    </source>
</evidence>
<reference evidence="13 14" key="1">
    <citation type="submission" date="2016-11" db="EMBL/GenBank/DDBJ databases">
        <title>Comparative genomics of Acidibacillus ferroxidans species.</title>
        <authorList>
            <person name="Oliveira G."/>
            <person name="Nunes G."/>
            <person name="Oliveira R."/>
            <person name="Araujo F."/>
            <person name="Salim A."/>
            <person name="Scholte L."/>
            <person name="Morais D."/>
            <person name="Nancucheo I."/>
            <person name="Johnson D.B."/>
            <person name="Grail B."/>
            <person name="Bittencourt J."/>
            <person name="Valadares R."/>
        </authorList>
    </citation>
    <scope>NUCLEOTIDE SEQUENCE [LARGE SCALE GENOMIC DNA]</scope>
    <source>
        <strain evidence="13 14">Y002</strain>
    </source>
</reference>
<dbReference type="InterPro" id="IPR004101">
    <property type="entry name" value="Mur_ligase_C"/>
</dbReference>
<feature type="domain" description="Mur ligase C-terminal" evidence="11">
    <location>
        <begin position="310"/>
        <end position="426"/>
    </location>
</feature>
<evidence type="ECO:0000256" key="4">
    <source>
        <dbReference type="ARBA" id="ARBA00022723"/>
    </source>
</evidence>
<evidence type="ECO:0000256" key="9">
    <source>
        <dbReference type="ARBA" id="ARBA00047493"/>
    </source>
</evidence>
<sequence>MFTRFYDAVSFVFSSYTRSKPYRSQGLDRDTRNPAHTRRLLDALGSPDRHQRNIKVTGSKGKGSTSRMIAQVLEQHGYRVGLFTSPHLIDFTERIRVNGQAISEKDFMRLLAQVQVPLVELEKRMAPHEYFGPVGVTAAVAMLYFAQEQTDVNVIELGRGARYDDVNAVQGEFAVITPVLFEHPEQLGPHLSDIAYNKAGIVTAELTGVVVGRQQSVAAQILREESRNQGVLMQSLDDDFFVRDIRAMEMGTHFTVQTRRREYSALHMRVLGRHQADNAAVAMATAEWFVGGALDPEKVRQALQEVQIPGRCQVLSGPPRIFIDGAINRESAQYVRELLELMQYARLHLIVAVPKDKDYRGLLEVLAPLCQELWLPQLKNPHLSFPQDANAFAAQFARVHEAATVDDAIAQAMATVGDDGLVAIVGTQSLVAEALAYFAIDTRNR</sequence>
<evidence type="ECO:0000256" key="5">
    <source>
        <dbReference type="ARBA" id="ARBA00022741"/>
    </source>
</evidence>
<dbReference type="GO" id="GO:0005737">
    <property type="term" value="C:cytoplasm"/>
    <property type="evidence" value="ECO:0007669"/>
    <property type="project" value="TreeGrafter"/>
</dbReference>
<dbReference type="PANTHER" id="PTHR11136:SF0">
    <property type="entry name" value="DIHYDROFOLATE SYNTHETASE-RELATED"/>
    <property type="match status" value="1"/>
</dbReference>
<dbReference type="Gene3D" id="3.90.190.20">
    <property type="entry name" value="Mur ligase, C-terminal domain"/>
    <property type="match status" value="1"/>
</dbReference>
<evidence type="ECO:0000256" key="2">
    <source>
        <dbReference type="ARBA" id="ARBA00013025"/>
    </source>
</evidence>
<dbReference type="InterPro" id="IPR036565">
    <property type="entry name" value="Mur-like_cat_sf"/>
</dbReference>
<keyword evidence="7" id="KW-0460">Magnesium</keyword>
<evidence type="ECO:0000256" key="3">
    <source>
        <dbReference type="ARBA" id="ARBA00022598"/>
    </source>
</evidence>
<dbReference type="InterPro" id="IPR001645">
    <property type="entry name" value="Folylpolyglutamate_synth"/>
</dbReference>
<dbReference type="Gene3D" id="3.40.1190.10">
    <property type="entry name" value="Mur-like, catalytic domain"/>
    <property type="match status" value="1"/>
</dbReference>
<gene>
    <name evidence="13" type="ORF">BM613_05310</name>
</gene>
<organism evidence="13 14">
    <name type="scientific">Sulfoacidibacillus thermotolerans</name>
    <name type="common">Acidibacillus sulfuroxidans</name>
    <dbReference type="NCBI Taxonomy" id="1765684"/>
    <lineage>
        <taxon>Bacteria</taxon>
        <taxon>Bacillati</taxon>
        <taxon>Bacillota</taxon>
        <taxon>Bacilli</taxon>
        <taxon>Bacillales</taxon>
        <taxon>Alicyclobacillaceae</taxon>
        <taxon>Sulfoacidibacillus</taxon>
    </lineage>
</organism>
<feature type="domain" description="Mur ligase central" evidence="12">
    <location>
        <begin position="56"/>
        <end position="286"/>
    </location>
</feature>
<comment type="similarity">
    <text evidence="1 10">Belongs to the folylpolyglutamate synthase family.</text>
</comment>
<comment type="catalytic activity">
    <reaction evidence="9">
        <text>(6S)-5,6,7,8-tetrahydrofolyl-(gamma-L-Glu)(n) + L-glutamate + ATP = (6S)-5,6,7,8-tetrahydrofolyl-(gamma-L-Glu)(n+1) + ADP + phosphate + H(+)</text>
        <dbReference type="Rhea" id="RHEA:10580"/>
        <dbReference type="Rhea" id="RHEA-COMP:14738"/>
        <dbReference type="Rhea" id="RHEA-COMP:14740"/>
        <dbReference type="ChEBI" id="CHEBI:15378"/>
        <dbReference type="ChEBI" id="CHEBI:29985"/>
        <dbReference type="ChEBI" id="CHEBI:30616"/>
        <dbReference type="ChEBI" id="CHEBI:43474"/>
        <dbReference type="ChEBI" id="CHEBI:141005"/>
        <dbReference type="ChEBI" id="CHEBI:456216"/>
        <dbReference type="EC" id="6.3.2.17"/>
    </reaction>
</comment>
<keyword evidence="4" id="KW-0479">Metal-binding</keyword>
<evidence type="ECO:0000256" key="6">
    <source>
        <dbReference type="ARBA" id="ARBA00022840"/>
    </source>
</evidence>
<keyword evidence="14" id="KW-1185">Reference proteome</keyword>
<evidence type="ECO:0000256" key="7">
    <source>
        <dbReference type="ARBA" id="ARBA00022842"/>
    </source>
</evidence>
<name>A0A2U3D9Y9_SULT2</name>
<keyword evidence="5 10" id="KW-0547">Nucleotide-binding</keyword>
<dbReference type="Pfam" id="PF02875">
    <property type="entry name" value="Mur_ligase_C"/>
    <property type="match status" value="1"/>
</dbReference>
<dbReference type="GO" id="GO:0008841">
    <property type="term" value="F:dihydrofolate synthase activity"/>
    <property type="evidence" value="ECO:0007669"/>
    <property type="project" value="TreeGrafter"/>
</dbReference>
<evidence type="ECO:0000256" key="8">
    <source>
        <dbReference type="ARBA" id="ARBA00030592"/>
    </source>
</evidence>
<dbReference type="NCBIfam" id="TIGR01499">
    <property type="entry name" value="folC"/>
    <property type="match status" value="1"/>
</dbReference>
<accession>A0A2U3D9Y9</accession>
<dbReference type="AlphaFoldDB" id="A0A2U3D9Y9"/>
<dbReference type="Pfam" id="PF08245">
    <property type="entry name" value="Mur_ligase_M"/>
    <property type="match status" value="1"/>
</dbReference>
<dbReference type="InterPro" id="IPR013221">
    <property type="entry name" value="Mur_ligase_cen"/>
</dbReference>
<dbReference type="SUPFAM" id="SSF53623">
    <property type="entry name" value="MurD-like peptide ligases, catalytic domain"/>
    <property type="match status" value="1"/>
</dbReference>
<dbReference type="GO" id="GO:0005524">
    <property type="term" value="F:ATP binding"/>
    <property type="evidence" value="ECO:0007669"/>
    <property type="project" value="UniProtKB-KW"/>
</dbReference>
<proteinExistence type="inferred from homology"/>
<protein>
    <recommendedName>
        <fullName evidence="2">tetrahydrofolate synthase</fullName>
        <ecNumber evidence="2">6.3.2.17</ecNumber>
    </recommendedName>
    <alternativeName>
        <fullName evidence="8">Tetrahydrofolylpolyglutamate synthase</fullName>
    </alternativeName>
</protein>
<dbReference type="EC" id="6.3.2.17" evidence="2"/>
<dbReference type="InterPro" id="IPR036615">
    <property type="entry name" value="Mur_ligase_C_dom_sf"/>
</dbReference>
<evidence type="ECO:0000313" key="14">
    <source>
        <dbReference type="Proteomes" id="UP000245380"/>
    </source>
</evidence>
<dbReference type="Proteomes" id="UP000245380">
    <property type="component" value="Unassembled WGS sequence"/>
</dbReference>
<keyword evidence="6 10" id="KW-0067">ATP-binding</keyword>
<dbReference type="SUPFAM" id="SSF53244">
    <property type="entry name" value="MurD-like peptide ligases, peptide-binding domain"/>
    <property type="match status" value="1"/>
</dbReference>
<evidence type="ECO:0000256" key="1">
    <source>
        <dbReference type="ARBA" id="ARBA00008276"/>
    </source>
</evidence>
<dbReference type="PIRSF" id="PIRSF001563">
    <property type="entry name" value="Folylpolyglu_synth"/>
    <property type="match status" value="1"/>
</dbReference>
<evidence type="ECO:0000256" key="10">
    <source>
        <dbReference type="PIRNR" id="PIRNR001563"/>
    </source>
</evidence>
<evidence type="ECO:0000313" key="13">
    <source>
        <dbReference type="EMBL" id="PWI58085.1"/>
    </source>
</evidence>
<dbReference type="GO" id="GO:0046872">
    <property type="term" value="F:metal ion binding"/>
    <property type="evidence" value="ECO:0007669"/>
    <property type="project" value="UniProtKB-KW"/>
</dbReference>
<dbReference type="GO" id="GO:0004326">
    <property type="term" value="F:tetrahydrofolylpolyglutamate synthase activity"/>
    <property type="evidence" value="ECO:0007669"/>
    <property type="project" value="UniProtKB-EC"/>
</dbReference>
<dbReference type="EMBL" id="MPDK01000006">
    <property type="protein sequence ID" value="PWI58085.1"/>
    <property type="molecule type" value="Genomic_DNA"/>
</dbReference>
<evidence type="ECO:0000259" key="11">
    <source>
        <dbReference type="Pfam" id="PF02875"/>
    </source>
</evidence>
<comment type="caution">
    <text evidence="13">The sequence shown here is derived from an EMBL/GenBank/DDBJ whole genome shotgun (WGS) entry which is preliminary data.</text>
</comment>